<protein>
    <submittedName>
        <fullName evidence="2">Uncharacterized protein</fullName>
    </submittedName>
</protein>
<reference evidence="3" key="4">
    <citation type="journal article" date="2008" name="Nucleic Acids Res.">
        <title>The rice annotation project database (RAP-DB): 2008 update.</title>
        <authorList>
            <consortium name="The rice annotation project (RAP)"/>
        </authorList>
    </citation>
    <scope>GENOME REANNOTATION</scope>
    <source>
        <strain evidence="3">cv. Nipponbare</strain>
    </source>
</reference>
<reference evidence="2" key="2">
    <citation type="submission" date="2002-06" db="EMBL/GenBank/DDBJ databases">
        <title>Oryza sativa nipponbare(GA3) genomic DNA, chromosome 6, PAC clone:P0623A10.</title>
        <authorList>
            <person name="Sasaki T."/>
            <person name="Matsumoto T."/>
            <person name="Katayose Y."/>
        </authorList>
    </citation>
    <scope>NUCLEOTIDE SEQUENCE</scope>
</reference>
<sequence>MTCIGTWLHLVIGNLPSALKTGTVTIFSIPSAVRLLTPSYICLVPPALSLLWLTTLRFKAAGELDHDSIALSELEPWMVAGSGKLEAAALDLGQQTTDPGQGGAGRYSGEPATSARVVLRGPMDELKSSISERAQGCR</sequence>
<dbReference type="AlphaFoldDB" id="Q653H6"/>
<evidence type="ECO:0000313" key="1">
    <source>
        <dbReference type="EMBL" id="BAD45571.1"/>
    </source>
</evidence>
<organism evidence="2 3">
    <name type="scientific">Oryza sativa subsp. japonica</name>
    <name type="common">Rice</name>
    <dbReference type="NCBI Taxonomy" id="39947"/>
    <lineage>
        <taxon>Eukaryota</taxon>
        <taxon>Viridiplantae</taxon>
        <taxon>Streptophyta</taxon>
        <taxon>Embryophyta</taxon>
        <taxon>Tracheophyta</taxon>
        <taxon>Spermatophyta</taxon>
        <taxon>Magnoliopsida</taxon>
        <taxon>Liliopsida</taxon>
        <taxon>Poales</taxon>
        <taxon>Poaceae</taxon>
        <taxon>BOP clade</taxon>
        <taxon>Oryzoideae</taxon>
        <taxon>Oryzeae</taxon>
        <taxon>Oryzinae</taxon>
        <taxon>Oryza</taxon>
        <taxon>Oryza sativa</taxon>
    </lineage>
</organism>
<reference evidence="1" key="1">
    <citation type="submission" date="2001-06" db="EMBL/GenBank/DDBJ databases">
        <title>Oryza sativa nipponbare(GA3) genomic DNA, chromosome 6, PAC clone:P0009H10.</title>
        <authorList>
            <person name="Sasaki T."/>
            <person name="Matsumoto T."/>
            <person name="Yamamoto K."/>
        </authorList>
    </citation>
    <scope>NUCLEOTIDE SEQUENCE</scope>
</reference>
<proteinExistence type="predicted"/>
<reference evidence="3" key="3">
    <citation type="journal article" date="2005" name="Nature">
        <title>The map-based sequence of the rice genome.</title>
        <authorList>
            <consortium name="International rice genome sequencing project (IRGSP)"/>
            <person name="Matsumoto T."/>
            <person name="Wu J."/>
            <person name="Kanamori H."/>
            <person name="Katayose Y."/>
            <person name="Fujisawa M."/>
            <person name="Namiki N."/>
            <person name="Mizuno H."/>
            <person name="Yamamoto K."/>
            <person name="Antonio B.A."/>
            <person name="Baba T."/>
            <person name="Sakata K."/>
            <person name="Nagamura Y."/>
            <person name="Aoki H."/>
            <person name="Arikawa K."/>
            <person name="Arita K."/>
            <person name="Bito T."/>
            <person name="Chiden Y."/>
            <person name="Fujitsuka N."/>
            <person name="Fukunaka R."/>
            <person name="Hamada M."/>
            <person name="Harada C."/>
            <person name="Hayashi A."/>
            <person name="Hijishita S."/>
            <person name="Honda M."/>
            <person name="Hosokawa S."/>
            <person name="Ichikawa Y."/>
            <person name="Idonuma A."/>
            <person name="Iijima M."/>
            <person name="Ikeda M."/>
            <person name="Ikeno M."/>
            <person name="Ito K."/>
            <person name="Ito S."/>
            <person name="Ito T."/>
            <person name="Ito Y."/>
            <person name="Ito Y."/>
            <person name="Iwabuchi A."/>
            <person name="Kamiya K."/>
            <person name="Karasawa W."/>
            <person name="Kurita K."/>
            <person name="Katagiri S."/>
            <person name="Kikuta A."/>
            <person name="Kobayashi H."/>
            <person name="Kobayashi N."/>
            <person name="Machita K."/>
            <person name="Maehara T."/>
            <person name="Masukawa M."/>
            <person name="Mizubayashi T."/>
            <person name="Mukai Y."/>
            <person name="Nagasaki H."/>
            <person name="Nagata Y."/>
            <person name="Naito S."/>
            <person name="Nakashima M."/>
            <person name="Nakama Y."/>
            <person name="Nakamichi Y."/>
            <person name="Nakamura M."/>
            <person name="Meguro A."/>
            <person name="Negishi M."/>
            <person name="Ohta I."/>
            <person name="Ohta T."/>
            <person name="Okamoto M."/>
            <person name="Ono N."/>
            <person name="Saji S."/>
            <person name="Sakaguchi M."/>
            <person name="Sakai K."/>
            <person name="Shibata M."/>
            <person name="Shimokawa T."/>
            <person name="Song J."/>
            <person name="Takazaki Y."/>
            <person name="Terasawa K."/>
            <person name="Tsugane M."/>
            <person name="Tsuji K."/>
            <person name="Ueda S."/>
            <person name="Waki K."/>
            <person name="Yamagata H."/>
            <person name="Yamamoto M."/>
            <person name="Yamamoto S."/>
            <person name="Yamane H."/>
            <person name="Yoshiki S."/>
            <person name="Yoshihara R."/>
            <person name="Yukawa K."/>
            <person name="Zhong H."/>
            <person name="Yano M."/>
            <person name="Yuan Q."/>
            <person name="Ouyang S."/>
            <person name="Liu J."/>
            <person name="Jones K.M."/>
            <person name="Gansberger K."/>
            <person name="Moffat K."/>
            <person name="Hill J."/>
            <person name="Bera J."/>
            <person name="Fadrosh D."/>
            <person name="Jin S."/>
            <person name="Johri S."/>
            <person name="Kim M."/>
            <person name="Overton L."/>
            <person name="Reardon M."/>
            <person name="Tsitrin T."/>
            <person name="Vuong H."/>
            <person name="Weaver B."/>
            <person name="Ciecko A."/>
            <person name="Tallon L."/>
            <person name="Jackson J."/>
            <person name="Pai G."/>
            <person name="Aken S.V."/>
            <person name="Utterback T."/>
            <person name="Reidmuller S."/>
            <person name="Feldblyum T."/>
            <person name="Hsiao J."/>
            <person name="Zismann V."/>
            <person name="Iobst S."/>
            <person name="de Vazeille A.R."/>
            <person name="Buell C.R."/>
            <person name="Ying K."/>
            <person name="Li Y."/>
            <person name="Lu T."/>
            <person name="Huang Y."/>
            <person name="Zhao Q."/>
            <person name="Feng Q."/>
            <person name="Zhang L."/>
            <person name="Zhu J."/>
            <person name="Weng Q."/>
            <person name="Mu J."/>
            <person name="Lu Y."/>
            <person name="Fan D."/>
            <person name="Liu Y."/>
            <person name="Guan J."/>
            <person name="Zhang Y."/>
            <person name="Yu S."/>
            <person name="Liu X."/>
            <person name="Zhang Y."/>
            <person name="Hong G."/>
            <person name="Han B."/>
            <person name="Choisne N."/>
            <person name="Demange N."/>
            <person name="Orjeda G."/>
            <person name="Samain S."/>
            <person name="Cattolico L."/>
            <person name="Pelletier E."/>
            <person name="Couloux A."/>
            <person name="Segurens B."/>
            <person name="Wincker P."/>
            <person name="D'Hont A."/>
            <person name="Scarpelli C."/>
            <person name="Weissenbach J."/>
            <person name="Salanoubat M."/>
            <person name="Quetier F."/>
            <person name="Yu Y."/>
            <person name="Kim H.R."/>
            <person name="Rambo T."/>
            <person name="Currie J."/>
            <person name="Collura K."/>
            <person name="Luo M."/>
            <person name="Yang T."/>
            <person name="Ammiraju J.S.S."/>
            <person name="Engler F."/>
            <person name="Soderlund C."/>
            <person name="Wing R.A."/>
            <person name="Palmer L.E."/>
            <person name="de la Bastide M."/>
            <person name="Spiegel L."/>
            <person name="Nascimento L."/>
            <person name="Zutavern T."/>
            <person name="O'Shaughnessy A."/>
            <person name="Dike S."/>
            <person name="Dedhia N."/>
            <person name="Preston R."/>
            <person name="Balija V."/>
            <person name="McCombie W.R."/>
            <person name="Chow T."/>
            <person name="Chen H."/>
            <person name="Chung M."/>
            <person name="Chen C."/>
            <person name="Shaw J."/>
            <person name="Wu H."/>
            <person name="Hsiao K."/>
            <person name="Chao Y."/>
            <person name="Chu M."/>
            <person name="Cheng C."/>
            <person name="Hour A."/>
            <person name="Lee P."/>
            <person name="Lin S."/>
            <person name="Lin Y."/>
            <person name="Liou J."/>
            <person name="Liu S."/>
            <person name="Hsing Y."/>
            <person name="Raghuvanshi S."/>
            <person name="Mohanty A."/>
            <person name="Bharti A.K."/>
            <person name="Gaur A."/>
            <person name="Gupta V."/>
            <person name="Kumar D."/>
            <person name="Ravi V."/>
            <person name="Vij S."/>
            <person name="Kapur A."/>
            <person name="Khurana P."/>
            <person name="Khurana P."/>
            <person name="Khurana J.P."/>
            <person name="Tyagi A.K."/>
            <person name="Gaikwad K."/>
            <person name="Singh A."/>
            <person name="Dalal V."/>
            <person name="Srivastava S."/>
            <person name="Dixit A."/>
            <person name="Pal A.K."/>
            <person name="Ghazi I.A."/>
            <person name="Yadav M."/>
            <person name="Pandit A."/>
            <person name="Bhargava A."/>
            <person name="Sureshbabu K."/>
            <person name="Batra K."/>
            <person name="Sharma T.R."/>
            <person name="Mohapatra T."/>
            <person name="Singh N.K."/>
            <person name="Messing J."/>
            <person name="Nelson A.B."/>
            <person name="Fuks G."/>
            <person name="Kavchok S."/>
            <person name="Keizer G."/>
            <person name="Linton E."/>
            <person name="Llaca V."/>
            <person name="Song R."/>
            <person name="Tanyolac B."/>
            <person name="Young S."/>
            <person name="Ho-Il K."/>
            <person name="Hahn J.H."/>
            <person name="Sangsakoo G."/>
            <person name="Vanavichit A."/>
            <person name="de Mattos Luiz.A.T."/>
            <person name="Zimmer P.D."/>
            <person name="Malone G."/>
            <person name="Dellagostin O."/>
            <person name="de Oliveira A.C."/>
            <person name="Bevan M."/>
            <person name="Bancroft I."/>
            <person name="Minx P."/>
            <person name="Cordum H."/>
            <person name="Wilson R."/>
            <person name="Cheng Z."/>
            <person name="Jin W."/>
            <person name="Jiang J."/>
            <person name="Leong S.A."/>
            <person name="Iwama H."/>
            <person name="Gojobori T."/>
            <person name="Itoh T."/>
            <person name="Niimura Y."/>
            <person name="Fujii Y."/>
            <person name="Habara T."/>
            <person name="Sakai H."/>
            <person name="Sato Y."/>
            <person name="Wilson G."/>
            <person name="Kumar K."/>
            <person name="McCouch S."/>
            <person name="Juretic N."/>
            <person name="Hoen D."/>
            <person name="Wright S."/>
            <person name="Bruskiewich R."/>
            <person name="Bureau T."/>
            <person name="Miyao A."/>
            <person name="Hirochika H."/>
            <person name="Nishikawa T."/>
            <person name="Kadowaki K."/>
            <person name="Sugiura M."/>
            <person name="Burr B."/>
            <person name="Sasaki T."/>
        </authorList>
    </citation>
    <scope>NUCLEOTIDE SEQUENCE [LARGE SCALE GENOMIC DNA]</scope>
    <source>
        <strain evidence="3">cv. Nipponbare</strain>
    </source>
</reference>
<dbReference type="Proteomes" id="UP000000763">
    <property type="component" value="Chromosome 6"/>
</dbReference>
<dbReference type="EMBL" id="AP005395">
    <property type="protein sequence ID" value="BAD46041.1"/>
    <property type="molecule type" value="Genomic_DNA"/>
</dbReference>
<accession>Q653H6</accession>
<gene>
    <name evidence="1" type="ORF">P0009H10.45</name>
    <name evidence="2" type="ORF">P0623A10.3</name>
</gene>
<evidence type="ECO:0000313" key="2">
    <source>
        <dbReference type="EMBL" id="BAD46041.1"/>
    </source>
</evidence>
<name>Q653H6_ORYSJ</name>
<evidence type="ECO:0000313" key="3">
    <source>
        <dbReference type="Proteomes" id="UP000000763"/>
    </source>
</evidence>
<dbReference type="EMBL" id="AP003766">
    <property type="protein sequence ID" value="BAD45571.1"/>
    <property type="molecule type" value="Genomic_DNA"/>
</dbReference>